<keyword evidence="10" id="KW-1185">Reference proteome</keyword>
<proteinExistence type="inferred from homology"/>
<accession>A0AAE1ZGG6</accession>
<dbReference type="EMBL" id="JALJAT010000002">
    <property type="protein sequence ID" value="KAK4473581.1"/>
    <property type="molecule type" value="Genomic_DNA"/>
</dbReference>
<evidence type="ECO:0000256" key="2">
    <source>
        <dbReference type="ARBA" id="ARBA00022679"/>
    </source>
</evidence>
<feature type="domain" description="Gcp-like" evidence="8">
    <location>
        <begin position="57"/>
        <end position="374"/>
    </location>
</feature>
<comment type="subcellular location">
    <subcellularLocation>
        <location evidence="7">Mitochondrion</location>
    </subcellularLocation>
</comment>
<dbReference type="InterPro" id="IPR022450">
    <property type="entry name" value="TsaD"/>
</dbReference>
<sequence length="433" mass="47342">MMRNKFRFALNFIRNHNRAKESTLLHRFCRCNFSNILGIETSCDDTAAAVIGPSGELLGHCLSSQTKISVMLGGVLPPVAAELHKENIQSVTDTAMAKSNIGFEDLNFIAVTVKPGMPLSLKIGVSFAKSLANRLKIPIIPIDHMEAHALTALFTDSHLEFPYMILLLSGGHGLLGIVQGLEDYILLGTTLDTSPGEVFDKLSRRLKLNRLADKSLKNVTGGKAIEIVAKMYGGNHHRFNLPLPRSQCKDCDFSFTGIHVAAEQLINKLECTNSGSDECTLSIQDIADICASVQFGMTRLICRRTQRALEYCMLDDGSKPSIMGNRPTALVVSGGVGSSAFIRAGLMKVADFYNLKFVAPPPDLCTDNGIMIAWNGFLLQKEKSSRIITENISSVDFSPRSTFGVDCREAVRQANISIRPIKLPDSIFQTSTD</sequence>
<dbReference type="Proteomes" id="UP001292079">
    <property type="component" value="Unassembled WGS sequence"/>
</dbReference>
<dbReference type="InterPro" id="IPR017860">
    <property type="entry name" value="Peptidase_M22_CS"/>
</dbReference>
<comment type="caution">
    <text evidence="9">The sequence shown here is derived from an EMBL/GenBank/DDBJ whole genome shotgun (WGS) entry which is preliminary data.</text>
</comment>
<dbReference type="SUPFAM" id="SSF53067">
    <property type="entry name" value="Actin-like ATPase domain"/>
    <property type="match status" value="1"/>
</dbReference>
<dbReference type="PRINTS" id="PR00789">
    <property type="entry name" value="OSIALOPTASE"/>
</dbReference>
<dbReference type="PANTHER" id="PTHR11735:SF6">
    <property type="entry name" value="TRNA N6-ADENOSINE THREONYLCARBAMOYLTRANSFERASE, MITOCHONDRIAL"/>
    <property type="match status" value="1"/>
</dbReference>
<dbReference type="AlphaFoldDB" id="A0AAE1ZGG6"/>
<evidence type="ECO:0000256" key="7">
    <source>
        <dbReference type="HAMAP-Rule" id="MF_03179"/>
    </source>
</evidence>
<dbReference type="HAMAP" id="MF_01445">
    <property type="entry name" value="TsaD"/>
    <property type="match status" value="1"/>
</dbReference>
<organism evidence="9 10">
    <name type="scientific">Schistosoma mekongi</name>
    <name type="common">Parasitic worm</name>
    <dbReference type="NCBI Taxonomy" id="38744"/>
    <lineage>
        <taxon>Eukaryota</taxon>
        <taxon>Metazoa</taxon>
        <taxon>Spiralia</taxon>
        <taxon>Lophotrochozoa</taxon>
        <taxon>Platyhelminthes</taxon>
        <taxon>Trematoda</taxon>
        <taxon>Digenea</taxon>
        <taxon>Strigeidida</taxon>
        <taxon>Schistosomatoidea</taxon>
        <taxon>Schistosomatidae</taxon>
        <taxon>Schistosoma</taxon>
    </lineage>
</organism>
<dbReference type="InterPro" id="IPR043129">
    <property type="entry name" value="ATPase_NBD"/>
</dbReference>
<dbReference type="Pfam" id="PF00814">
    <property type="entry name" value="TsaD"/>
    <property type="match status" value="1"/>
</dbReference>
<evidence type="ECO:0000313" key="10">
    <source>
        <dbReference type="Proteomes" id="UP001292079"/>
    </source>
</evidence>
<reference evidence="9" key="1">
    <citation type="submission" date="2022-04" db="EMBL/GenBank/DDBJ databases">
        <authorList>
            <person name="Xu L."/>
            <person name="Lv Z."/>
        </authorList>
    </citation>
    <scope>NUCLEOTIDE SEQUENCE</scope>
    <source>
        <strain evidence="9">LV_2022a</strain>
    </source>
</reference>
<comment type="function">
    <text evidence="7">Required for the formation of a threonylcarbamoyl group on adenosine at position 37 (t(6)A37) in mitochondrial tRNAs that read codons beginning with adenine. Probably involved in the transfer of the threonylcarbamoyl moiety of threonylcarbamoyl-AMP (TC-AMP) to the N6 group of A37. Involved in mitochondrial genome maintenance.</text>
</comment>
<evidence type="ECO:0000256" key="6">
    <source>
        <dbReference type="ARBA" id="ARBA00048117"/>
    </source>
</evidence>
<evidence type="ECO:0000256" key="5">
    <source>
        <dbReference type="ARBA" id="ARBA00023315"/>
    </source>
</evidence>
<dbReference type="CDD" id="cd24134">
    <property type="entry name" value="ASKHA_NBD_OSGEPL1_QRI7_euk"/>
    <property type="match status" value="1"/>
</dbReference>
<keyword evidence="7" id="KW-0496">Mitochondrion</keyword>
<keyword evidence="4 7" id="KW-0479">Metal-binding</keyword>
<dbReference type="GO" id="GO:0002949">
    <property type="term" value="P:tRNA threonylcarbamoyladenosine modification"/>
    <property type="evidence" value="ECO:0007669"/>
    <property type="project" value="UniProtKB-UniRule"/>
</dbReference>
<keyword evidence="5 7" id="KW-0012">Acyltransferase</keyword>
<protein>
    <recommendedName>
        <fullName evidence="1">N(6)-L-threonylcarbamoyladenine synthase</fullName>
        <ecNumber evidence="1">2.3.1.234</ecNumber>
    </recommendedName>
</protein>
<keyword evidence="3 7" id="KW-0819">tRNA processing</keyword>
<evidence type="ECO:0000259" key="8">
    <source>
        <dbReference type="Pfam" id="PF00814"/>
    </source>
</evidence>
<evidence type="ECO:0000313" key="9">
    <source>
        <dbReference type="EMBL" id="KAK4473581.1"/>
    </source>
</evidence>
<dbReference type="InterPro" id="IPR017861">
    <property type="entry name" value="KAE1/TsaD"/>
</dbReference>
<dbReference type="PROSITE" id="PS01016">
    <property type="entry name" value="GLYCOPROTEASE"/>
    <property type="match status" value="1"/>
</dbReference>
<keyword evidence="2 7" id="KW-0808">Transferase</keyword>
<dbReference type="PANTHER" id="PTHR11735">
    <property type="entry name" value="TRNA N6-ADENOSINE THREONYLCARBAMOYLTRANSFERASE"/>
    <property type="match status" value="1"/>
</dbReference>
<reference evidence="9" key="2">
    <citation type="journal article" date="2023" name="Infect Dis Poverty">
        <title>Chromosome-scale genome of the human blood fluke Schistosoma mekongi and its implications for public health.</title>
        <authorList>
            <person name="Zhou M."/>
            <person name="Xu L."/>
            <person name="Xu D."/>
            <person name="Chen W."/>
            <person name="Khan J."/>
            <person name="Hu Y."/>
            <person name="Huang H."/>
            <person name="Wei H."/>
            <person name="Zhang Y."/>
            <person name="Chusongsang P."/>
            <person name="Tanasarnprasert K."/>
            <person name="Hu X."/>
            <person name="Limpanont Y."/>
            <person name="Lv Z."/>
        </authorList>
    </citation>
    <scope>NUCLEOTIDE SEQUENCE</scope>
    <source>
        <strain evidence="9">LV_2022a</strain>
    </source>
</reference>
<dbReference type="EC" id="2.3.1.234" evidence="1"/>
<evidence type="ECO:0000256" key="3">
    <source>
        <dbReference type="ARBA" id="ARBA00022694"/>
    </source>
</evidence>
<dbReference type="GO" id="GO:0046872">
    <property type="term" value="F:metal ion binding"/>
    <property type="evidence" value="ECO:0007669"/>
    <property type="project" value="UniProtKB-KW"/>
</dbReference>
<name>A0AAE1ZGG6_SCHME</name>
<dbReference type="InterPro" id="IPR000905">
    <property type="entry name" value="Gcp-like_dom"/>
</dbReference>
<comment type="catalytic activity">
    <reaction evidence="6 7">
        <text>L-threonylcarbamoyladenylate + adenosine(37) in tRNA = N(6)-L-threonylcarbamoyladenosine(37) in tRNA + AMP + H(+)</text>
        <dbReference type="Rhea" id="RHEA:37059"/>
        <dbReference type="Rhea" id="RHEA-COMP:10162"/>
        <dbReference type="Rhea" id="RHEA-COMP:10163"/>
        <dbReference type="ChEBI" id="CHEBI:15378"/>
        <dbReference type="ChEBI" id="CHEBI:73682"/>
        <dbReference type="ChEBI" id="CHEBI:74411"/>
        <dbReference type="ChEBI" id="CHEBI:74418"/>
        <dbReference type="ChEBI" id="CHEBI:456215"/>
        <dbReference type="EC" id="2.3.1.234"/>
    </reaction>
</comment>
<evidence type="ECO:0000256" key="4">
    <source>
        <dbReference type="ARBA" id="ARBA00022723"/>
    </source>
</evidence>
<dbReference type="Gene3D" id="3.30.420.40">
    <property type="match status" value="2"/>
</dbReference>
<evidence type="ECO:0000256" key="1">
    <source>
        <dbReference type="ARBA" id="ARBA00012156"/>
    </source>
</evidence>
<dbReference type="GO" id="GO:0005739">
    <property type="term" value="C:mitochondrion"/>
    <property type="evidence" value="ECO:0007669"/>
    <property type="project" value="UniProtKB-SubCell"/>
</dbReference>
<comment type="similarity">
    <text evidence="7">Belongs to the KAE1 / TsaD family.</text>
</comment>
<comment type="subunit">
    <text evidence="7">Homodimer.</text>
</comment>
<dbReference type="NCBIfam" id="TIGR00329">
    <property type="entry name" value="gcp_kae1"/>
    <property type="match status" value="1"/>
</dbReference>
<gene>
    <name evidence="9" type="ORF">MN116_002936</name>
</gene>
<dbReference type="GO" id="GO:0061711">
    <property type="term" value="F:tRNA N(6)-L-threonylcarbamoyladenine synthase activity"/>
    <property type="evidence" value="ECO:0007669"/>
    <property type="project" value="UniProtKB-EC"/>
</dbReference>
<comment type="cofactor">
    <cofactor evidence="7">
        <name>a divalent metal cation</name>
        <dbReference type="ChEBI" id="CHEBI:60240"/>
    </cofactor>
    <text evidence="7">Binds 1 divalent metal cation per subunit.</text>
</comment>